<gene>
    <name evidence="2" type="ORF">FGG08_006283</name>
</gene>
<dbReference type="Proteomes" id="UP000698800">
    <property type="component" value="Unassembled WGS sequence"/>
</dbReference>
<dbReference type="EMBL" id="JAGHQL010000175">
    <property type="protein sequence ID" value="KAH0536880.1"/>
    <property type="molecule type" value="Genomic_DNA"/>
</dbReference>
<proteinExistence type="predicted"/>
<evidence type="ECO:0000313" key="3">
    <source>
        <dbReference type="Proteomes" id="UP000698800"/>
    </source>
</evidence>
<reference evidence="2" key="1">
    <citation type="submission" date="2021-03" db="EMBL/GenBank/DDBJ databases">
        <title>Comparative genomics and phylogenomic investigation of the class Geoglossomycetes provide insights into ecological specialization and systematics.</title>
        <authorList>
            <person name="Melie T."/>
            <person name="Pirro S."/>
            <person name="Miller A.N."/>
            <person name="Quandt A."/>
        </authorList>
    </citation>
    <scope>NUCLEOTIDE SEQUENCE</scope>
    <source>
        <strain evidence="2">GBOQ0MN5Z8</strain>
    </source>
</reference>
<accession>A0A9P8I7P6</accession>
<name>A0A9P8I7P6_9PEZI</name>
<comment type="caution">
    <text evidence="2">The sequence shown here is derived from an EMBL/GenBank/DDBJ whole genome shotgun (WGS) entry which is preliminary data.</text>
</comment>
<keyword evidence="3" id="KW-1185">Reference proteome</keyword>
<protein>
    <submittedName>
        <fullName evidence="2">Uncharacterized protein</fullName>
    </submittedName>
</protein>
<dbReference type="OrthoDB" id="10523905at2759"/>
<evidence type="ECO:0000256" key="1">
    <source>
        <dbReference type="SAM" id="MobiDB-lite"/>
    </source>
</evidence>
<sequence length="377" mass="42046">MATVASHGLILLPTVERCNIRGDTLREAVLWAPKKRKHQSDGGKYPPATPPAKKRRVWYHDGEYKVHHNDLRRSEDGLVASHAQHHILNHDFDDLTRARNTPPDITTSGPLPPVLISRNGHLDGLAAIHNAPSGLLGPLPPIKSLDDSEVVREIYEKSPLRPWQLVGSQPSLLIDMERMATEQLENRASFLNDNGTVPSSFAESDWVSWDQVDLREELLNLRQVFAYDRLSPDYGTQATITPPEEQDHIFQLDEASAALQPMSSPYYAPSSYYSMLDYGYSQYHGMSADQPVLILPEEPNHTFQQDADFATTQLASSPPIEGPFQYFIPELSDPIWSPQTLPSPLATPQHCPCVSRALEDTEAEFASDSSSTLYGDS</sequence>
<dbReference type="AlphaFoldDB" id="A0A9P8I7P6"/>
<organism evidence="2 3">
    <name type="scientific">Glutinoglossum americanum</name>
    <dbReference type="NCBI Taxonomy" id="1670608"/>
    <lineage>
        <taxon>Eukaryota</taxon>
        <taxon>Fungi</taxon>
        <taxon>Dikarya</taxon>
        <taxon>Ascomycota</taxon>
        <taxon>Pezizomycotina</taxon>
        <taxon>Geoglossomycetes</taxon>
        <taxon>Geoglossales</taxon>
        <taxon>Geoglossaceae</taxon>
        <taxon>Glutinoglossum</taxon>
    </lineage>
</organism>
<feature type="region of interest" description="Disordered" evidence="1">
    <location>
        <begin position="34"/>
        <end position="53"/>
    </location>
</feature>
<evidence type="ECO:0000313" key="2">
    <source>
        <dbReference type="EMBL" id="KAH0536880.1"/>
    </source>
</evidence>